<evidence type="ECO:0000256" key="3">
    <source>
        <dbReference type="ARBA" id="ARBA00023004"/>
    </source>
</evidence>
<feature type="domain" description="Cytochrome c" evidence="5">
    <location>
        <begin position="119"/>
        <end position="206"/>
    </location>
</feature>
<keyword evidence="3 4" id="KW-0408">Iron</keyword>
<dbReference type="Pfam" id="PF13442">
    <property type="entry name" value="Cytochrome_CBB3"/>
    <property type="match status" value="1"/>
</dbReference>
<keyword evidence="2 4" id="KW-0479">Metal-binding</keyword>
<name>A0ABU9AVE3_9BACT</name>
<reference evidence="6 7" key="1">
    <citation type="submission" date="2024-04" db="EMBL/GenBank/DDBJ databases">
        <title>Luteolibacter sp. isolated from soil.</title>
        <authorList>
            <person name="An J."/>
        </authorList>
    </citation>
    <scope>NUCLEOTIDE SEQUENCE [LARGE SCALE GENOMIC DNA]</scope>
    <source>
        <strain evidence="6 7">Y139</strain>
    </source>
</reference>
<keyword evidence="7" id="KW-1185">Reference proteome</keyword>
<dbReference type="InterPro" id="IPR009056">
    <property type="entry name" value="Cyt_c-like_dom"/>
</dbReference>
<dbReference type="PROSITE" id="PS51007">
    <property type="entry name" value="CYTC"/>
    <property type="match status" value="1"/>
</dbReference>
<dbReference type="EMBL" id="JBBUKT010000003">
    <property type="protein sequence ID" value="MEK7950595.1"/>
    <property type="molecule type" value="Genomic_DNA"/>
</dbReference>
<sequence>MKYFFLAYAIIAALFIGLMPVRGSKSPDAPIRLFPDMDEQDKLKPQKPDEFFADGQGARQPVHGTQALGLNPEGLKEIGGIPEQEFGGGTGHLATGGIDGYYANGMPEELGLTAENVGAFIKRGEEVFNVNCAICHGKSGDGQGMTSHFGVPGIANLTQDTYGQATYPDGRIFSVISDGKGNMSGYKHNIALRDRWAVVSYVRALQLARKAPYDVVKDAFDKGIATQAK</sequence>
<dbReference type="SUPFAM" id="SSF46626">
    <property type="entry name" value="Cytochrome c"/>
    <property type="match status" value="1"/>
</dbReference>
<evidence type="ECO:0000313" key="6">
    <source>
        <dbReference type="EMBL" id="MEK7950595.1"/>
    </source>
</evidence>
<protein>
    <submittedName>
        <fullName evidence="6">Cytochrome c</fullName>
    </submittedName>
</protein>
<dbReference type="InterPro" id="IPR036909">
    <property type="entry name" value="Cyt_c-like_dom_sf"/>
</dbReference>
<gene>
    <name evidence="6" type="ORF">WKV53_08815</name>
</gene>
<evidence type="ECO:0000313" key="7">
    <source>
        <dbReference type="Proteomes" id="UP001371305"/>
    </source>
</evidence>
<dbReference type="PANTHER" id="PTHR40394">
    <property type="entry name" value="LIPOPROTEIN-RELATED"/>
    <property type="match status" value="1"/>
</dbReference>
<evidence type="ECO:0000256" key="4">
    <source>
        <dbReference type="PROSITE-ProRule" id="PRU00433"/>
    </source>
</evidence>
<comment type="caution">
    <text evidence="6">The sequence shown here is derived from an EMBL/GenBank/DDBJ whole genome shotgun (WGS) entry which is preliminary data.</text>
</comment>
<evidence type="ECO:0000256" key="2">
    <source>
        <dbReference type="ARBA" id="ARBA00022723"/>
    </source>
</evidence>
<evidence type="ECO:0000256" key="1">
    <source>
        <dbReference type="ARBA" id="ARBA00022617"/>
    </source>
</evidence>
<keyword evidence="1 4" id="KW-0349">Heme</keyword>
<organism evidence="6 7">
    <name type="scientific">Luteolibacter soli</name>
    <dbReference type="NCBI Taxonomy" id="3135280"/>
    <lineage>
        <taxon>Bacteria</taxon>
        <taxon>Pseudomonadati</taxon>
        <taxon>Verrucomicrobiota</taxon>
        <taxon>Verrucomicrobiia</taxon>
        <taxon>Verrucomicrobiales</taxon>
        <taxon>Verrucomicrobiaceae</taxon>
        <taxon>Luteolibacter</taxon>
    </lineage>
</organism>
<dbReference type="Gene3D" id="1.10.760.10">
    <property type="entry name" value="Cytochrome c-like domain"/>
    <property type="match status" value="1"/>
</dbReference>
<proteinExistence type="predicted"/>
<evidence type="ECO:0000259" key="5">
    <source>
        <dbReference type="PROSITE" id="PS51007"/>
    </source>
</evidence>
<dbReference type="Proteomes" id="UP001371305">
    <property type="component" value="Unassembled WGS sequence"/>
</dbReference>
<dbReference type="RefSeq" id="WP_341404203.1">
    <property type="nucleotide sequence ID" value="NZ_JBBUKT010000003.1"/>
</dbReference>
<accession>A0ABU9AVE3</accession>
<dbReference type="PANTHER" id="PTHR40394:SF2">
    <property type="entry name" value="QUINOL:CYTOCHROME C OXIDOREDUCTASE MEMBRANE PROTEIN"/>
    <property type="match status" value="1"/>
</dbReference>